<dbReference type="EMBL" id="CAJVPQ010003360">
    <property type="protein sequence ID" value="CAG8625884.1"/>
    <property type="molecule type" value="Genomic_DNA"/>
</dbReference>
<protein>
    <submittedName>
        <fullName evidence="1">722_t:CDS:1</fullName>
    </submittedName>
</protein>
<reference evidence="1" key="1">
    <citation type="submission" date="2021-06" db="EMBL/GenBank/DDBJ databases">
        <authorList>
            <person name="Kallberg Y."/>
            <person name="Tangrot J."/>
            <person name="Rosling A."/>
        </authorList>
    </citation>
    <scope>NUCLEOTIDE SEQUENCE</scope>
    <source>
        <strain evidence="1">UK204</strain>
    </source>
</reference>
<sequence>MLNSCGEGITRWVRMRMPLLAIILNLHNLRILETISVVTLHNHFVMYARSGETYVDDH</sequence>
<keyword evidence="2" id="KW-1185">Reference proteome</keyword>
<proteinExistence type="predicted"/>
<evidence type="ECO:0000313" key="2">
    <source>
        <dbReference type="Proteomes" id="UP000789570"/>
    </source>
</evidence>
<evidence type="ECO:0000313" key="1">
    <source>
        <dbReference type="EMBL" id="CAG8625884.1"/>
    </source>
</evidence>
<dbReference type="Proteomes" id="UP000789570">
    <property type="component" value="Unassembled WGS sequence"/>
</dbReference>
<name>A0A9N9D324_9GLOM</name>
<gene>
    <name evidence="1" type="ORF">FCALED_LOCUS9798</name>
</gene>
<comment type="caution">
    <text evidence="1">The sequence shown here is derived from an EMBL/GenBank/DDBJ whole genome shotgun (WGS) entry which is preliminary data.</text>
</comment>
<dbReference type="AlphaFoldDB" id="A0A9N9D324"/>
<organism evidence="1 2">
    <name type="scientific">Funneliformis caledonium</name>
    <dbReference type="NCBI Taxonomy" id="1117310"/>
    <lineage>
        <taxon>Eukaryota</taxon>
        <taxon>Fungi</taxon>
        <taxon>Fungi incertae sedis</taxon>
        <taxon>Mucoromycota</taxon>
        <taxon>Glomeromycotina</taxon>
        <taxon>Glomeromycetes</taxon>
        <taxon>Glomerales</taxon>
        <taxon>Glomeraceae</taxon>
        <taxon>Funneliformis</taxon>
    </lineage>
</organism>
<accession>A0A9N9D324</accession>